<protein>
    <submittedName>
        <fullName evidence="2">GNAT family N-acetyltransferase</fullName>
    </submittedName>
</protein>
<dbReference type="AlphaFoldDB" id="A0A4P6EUP2"/>
<dbReference type="EMBL" id="CP035492">
    <property type="protein sequence ID" value="QAY65843.1"/>
    <property type="molecule type" value="Genomic_DNA"/>
</dbReference>
<organism evidence="2 3">
    <name type="scientific">Paenibacillus protaetiae</name>
    <dbReference type="NCBI Taxonomy" id="2509456"/>
    <lineage>
        <taxon>Bacteria</taxon>
        <taxon>Bacillati</taxon>
        <taxon>Bacillota</taxon>
        <taxon>Bacilli</taxon>
        <taxon>Bacillales</taxon>
        <taxon>Paenibacillaceae</taxon>
        <taxon>Paenibacillus</taxon>
    </lineage>
</organism>
<keyword evidence="2" id="KW-0808">Transferase</keyword>
<sequence>MEPLRDILPRDKESDKLNVQLEKITEDKISTLKRLVELAAYDLSELSGSKIDEKGSYITNLNLSAWVDDPNYEPYFIRADMELAGFVIIKHLTEEDVYYLNHFFILRKFRRNNIGTTAAIRTFDLYAGNWRVSEFDWNKPAQLFWRKVIKDYTQNNYVDIRRTDNKGPAQEFSGRTKYIGS</sequence>
<gene>
    <name evidence="2" type="ORF">ET464_05035</name>
</gene>
<evidence type="ECO:0000259" key="1">
    <source>
        <dbReference type="Pfam" id="PF00583"/>
    </source>
</evidence>
<evidence type="ECO:0000313" key="2">
    <source>
        <dbReference type="EMBL" id="QAY65843.1"/>
    </source>
</evidence>
<dbReference type="Gene3D" id="3.40.630.30">
    <property type="match status" value="1"/>
</dbReference>
<feature type="domain" description="N-acetyltransferase" evidence="1">
    <location>
        <begin position="59"/>
        <end position="147"/>
    </location>
</feature>
<dbReference type="CDD" id="cd04301">
    <property type="entry name" value="NAT_SF"/>
    <property type="match status" value="1"/>
</dbReference>
<dbReference type="InterPro" id="IPR016181">
    <property type="entry name" value="Acyl_CoA_acyltransferase"/>
</dbReference>
<dbReference type="InterPro" id="IPR000182">
    <property type="entry name" value="GNAT_dom"/>
</dbReference>
<dbReference type="SUPFAM" id="SSF55729">
    <property type="entry name" value="Acyl-CoA N-acyltransferases (Nat)"/>
    <property type="match status" value="1"/>
</dbReference>
<dbReference type="GO" id="GO:0016747">
    <property type="term" value="F:acyltransferase activity, transferring groups other than amino-acyl groups"/>
    <property type="evidence" value="ECO:0007669"/>
    <property type="project" value="InterPro"/>
</dbReference>
<name>A0A4P6EUP2_9BACL</name>
<dbReference type="Proteomes" id="UP000293568">
    <property type="component" value="Chromosome"/>
</dbReference>
<proteinExistence type="predicted"/>
<dbReference type="KEGG" id="pprt:ET464_05035"/>
<evidence type="ECO:0000313" key="3">
    <source>
        <dbReference type="Proteomes" id="UP000293568"/>
    </source>
</evidence>
<keyword evidence="3" id="KW-1185">Reference proteome</keyword>
<dbReference type="OrthoDB" id="8479334at2"/>
<reference evidence="2 3" key="1">
    <citation type="submission" date="2019-01" db="EMBL/GenBank/DDBJ databases">
        <title>Genome sequencing of strain FW100M-2.</title>
        <authorList>
            <person name="Heo J."/>
            <person name="Kim S.-J."/>
            <person name="Kim J.-S."/>
            <person name="Hong S.-B."/>
            <person name="Kwon S.-W."/>
        </authorList>
    </citation>
    <scope>NUCLEOTIDE SEQUENCE [LARGE SCALE GENOMIC DNA]</scope>
    <source>
        <strain evidence="2 3">FW100M-2</strain>
    </source>
</reference>
<dbReference type="Pfam" id="PF00583">
    <property type="entry name" value="Acetyltransf_1"/>
    <property type="match status" value="1"/>
</dbReference>
<accession>A0A4P6EUP2</accession>